<gene>
    <name evidence="3" type="ORF">SAMN04489726_2328</name>
</gene>
<dbReference type="STRING" id="211114.SAMN04489726_2328"/>
<dbReference type="EMBL" id="LT629701">
    <property type="protein sequence ID" value="SDM57553.1"/>
    <property type="molecule type" value="Genomic_DNA"/>
</dbReference>
<dbReference type="AlphaFoldDB" id="A0A1G9UCJ4"/>
<dbReference type="PROSITE" id="PS51257">
    <property type="entry name" value="PROKAR_LIPOPROTEIN"/>
    <property type="match status" value="1"/>
</dbReference>
<dbReference type="Proteomes" id="UP000183376">
    <property type="component" value="Chromosome I"/>
</dbReference>
<protein>
    <submittedName>
        <fullName evidence="3">Uncharacterized protein</fullName>
    </submittedName>
</protein>
<proteinExistence type="predicted"/>
<evidence type="ECO:0000256" key="2">
    <source>
        <dbReference type="SAM" id="SignalP"/>
    </source>
</evidence>
<feature type="compositionally biased region" description="Low complexity" evidence="1">
    <location>
        <begin position="41"/>
        <end position="56"/>
    </location>
</feature>
<keyword evidence="2" id="KW-0732">Signal</keyword>
<accession>A0A1G9UCJ4</accession>
<feature type="region of interest" description="Disordered" evidence="1">
    <location>
        <begin position="29"/>
        <end position="56"/>
    </location>
</feature>
<keyword evidence="4" id="KW-1185">Reference proteome</keyword>
<name>A0A1G9UCJ4_ALLAB</name>
<reference evidence="3 4" key="1">
    <citation type="submission" date="2016-10" db="EMBL/GenBank/DDBJ databases">
        <authorList>
            <person name="de Groot N.N."/>
        </authorList>
    </citation>
    <scope>NUCLEOTIDE SEQUENCE [LARGE SCALE GENOMIC DNA]</scope>
    <source>
        <strain evidence="3 4">DSM 44149</strain>
    </source>
</reference>
<evidence type="ECO:0000313" key="4">
    <source>
        <dbReference type="Proteomes" id="UP000183376"/>
    </source>
</evidence>
<organism evidence="3 4">
    <name type="scientific">Allokutzneria albata</name>
    <name type="common">Kibdelosporangium albatum</name>
    <dbReference type="NCBI Taxonomy" id="211114"/>
    <lineage>
        <taxon>Bacteria</taxon>
        <taxon>Bacillati</taxon>
        <taxon>Actinomycetota</taxon>
        <taxon>Actinomycetes</taxon>
        <taxon>Pseudonocardiales</taxon>
        <taxon>Pseudonocardiaceae</taxon>
        <taxon>Allokutzneria</taxon>
    </lineage>
</organism>
<feature type="signal peptide" evidence="2">
    <location>
        <begin position="1"/>
        <end position="28"/>
    </location>
</feature>
<feature type="chain" id="PRO_5039498077" evidence="2">
    <location>
        <begin position="29"/>
        <end position="182"/>
    </location>
</feature>
<evidence type="ECO:0000313" key="3">
    <source>
        <dbReference type="EMBL" id="SDM57553.1"/>
    </source>
</evidence>
<sequence length="182" mass="17658">MPGPRFRGVKTSRITAALLAALAMTGCAGGPPPPPASQVPTATGTTTTAPTTTTTTTTAAATPTAAADGADYKVCATRSCEVAVSKPVEIRFGGSAPGKLSIKKVAAGEVDFDLALNRGGGGSGTLKPGCSAFSFGGGGGFGSFGGPNAECAAKMPDARPGSVTLQLPGMGEGTAILRIVTG</sequence>
<evidence type="ECO:0000256" key="1">
    <source>
        <dbReference type="SAM" id="MobiDB-lite"/>
    </source>
</evidence>